<dbReference type="AlphaFoldDB" id="A0A1I4V2S4"/>
<sequence>MARLSQVGARIGGAGVAVGTVAPVTRTLPALDLTADPVTLTAALVDVASVSGQEKELADALEAALRAQAPHLEVLRSGDAVLARTNLGRPHRVLLAGHLDTVPIADNVPARRTGGIVHGCGTSDMKSGDAVFAHLAATLTEPRHDVTFVFYDCEEIEAERNGLGRIEREHRDWLDADLAILGEPTDGALEAGCQGTLRVELRTAGRRAHSARSWLGDNAIHAAGDILSRLADYRARDVEIDGCVYREGLQAVRIAGGVAGNVVPDECVVTVNFRFAPDRSAEQAVEHVREVFDGVELTVTDLSPGALPGLSAPAAAEFVTASGATPRAKYGWTDVSRFAALGIPAVNYGPGDPNLAHTREEHVAEDAVTACAAVLRRYLAP</sequence>
<evidence type="ECO:0000256" key="12">
    <source>
        <dbReference type="ARBA" id="ARBA00023285"/>
    </source>
</evidence>
<evidence type="ECO:0000256" key="6">
    <source>
        <dbReference type="ARBA" id="ARBA00022605"/>
    </source>
</evidence>
<evidence type="ECO:0000256" key="11">
    <source>
        <dbReference type="ARBA" id="ARBA00023154"/>
    </source>
</evidence>
<dbReference type="SUPFAM" id="SSF53187">
    <property type="entry name" value="Zn-dependent exopeptidases"/>
    <property type="match status" value="1"/>
</dbReference>
<dbReference type="FunFam" id="3.30.70.360:FF:000011">
    <property type="entry name" value="Succinyl-diaminopimelate desuccinylase"/>
    <property type="match status" value="1"/>
</dbReference>
<evidence type="ECO:0000259" key="15">
    <source>
        <dbReference type="Pfam" id="PF07687"/>
    </source>
</evidence>
<dbReference type="Proteomes" id="UP000199614">
    <property type="component" value="Unassembled WGS sequence"/>
</dbReference>
<evidence type="ECO:0000256" key="1">
    <source>
        <dbReference type="ARBA" id="ARBA00001941"/>
    </source>
</evidence>
<dbReference type="Pfam" id="PF07687">
    <property type="entry name" value="M20_dimer"/>
    <property type="match status" value="1"/>
</dbReference>
<evidence type="ECO:0000256" key="3">
    <source>
        <dbReference type="ARBA" id="ARBA00005130"/>
    </source>
</evidence>
<dbReference type="PANTHER" id="PTHR43808">
    <property type="entry name" value="ACETYLORNITHINE DEACETYLASE"/>
    <property type="match status" value="1"/>
</dbReference>
<comment type="catalytic activity">
    <reaction evidence="13">
        <text>N-succinyl-(2S,6S)-2,6-diaminopimelate + H2O = (2S,6S)-2,6-diaminopimelate + succinate</text>
        <dbReference type="Rhea" id="RHEA:22608"/>
        <dbReference type="ChEBI" id="CHEBI:15377"/>
        <dbReference type="ChEBI" id="CHEBI:30031"/>
        <dbReference type="ChEBI" id="CHEBI:57609"/>
        <dbReference type="ChEBI" id="CHEBI:58087"/>
        <dbReference type="EC" id="3.5.1.18"/>
    </reaction>
</comment>
<dbReference type="Gene3D" id="3.40.630.10">
    <property type="entry name" value="Zn peptidases"/>
    <property type="match status" value="1"/>
</dbReference>
<comment type="cofactor">
    <cofactor evidence="1">
        <name>Co(2+)</name>
        <dbReference type="ChEBI" id="CHEBI:48828"/>
    </cofactor>
</comment>
<dbReference type="SUPFAM" id="SSF55031">
    <property type="entry name" value="Bacterial exopeptidase dimerisation domain"/>
    <property type="match status" value="1"/>
</dbReference>
<evidence type="ECO:0000313" key="16">
    <source>
        <dbReference type="EMBL" id="SFM95537.1"/>
    </source>
</evidence>
<dbReference type="GO" id="GO:0046872">
    <property type="term" value="F:metal ion binding"/>
    <property type="evidence" value="ECO:0007669"/>
    <property type="project" value="UniProtKB-KW"/>
</dbReference>
<feature type="domain" description="Peptidase M20 dimerisation" evidence="15">
    <location>
        <begin position="195"/>
        <end position="293"/>
    </location>
</feature>
<comment type="pathway">
    <text evidence="3">Amino-acid biosynthesis; L-lysine biosynthesis via DAP pathway; LL-2,6-diaminopimelate from (S)-tetrahydrodipicolinate (succinylase route): step 3/3.</text>
</comment>
<dbReference type="GO" id="GO:0009089">
    <property type="term" value="P:lysine biosynthetic process via diaminopimelate"/>
    <property type="evidence" value="ECO:0007669"/>
    <property type="project" value="UniProtKB-UniRule"/>
</dbReference>
<dbReference type="InterPro" id="IPR036264">
    <property type="entry name" value="Bact_exopeptidase_dim_dom"/>
</dbReference>
<evidence type="ECO:0000256" key="7">
    <source>
        <dbReference type="ARBA" id="ARBA00022723"/>
    </source>
</evidence>
<gene>
    <name evidence="16" type="ORF">SAMN05216207_1005142</name>
</gene>
<dbReference type="PROSITE" id="PS00758">
    <property type="entry name" value="ARGE_DAPE_CPG2_1"/>
    <property type="match status" value="1"/>
</dbReference>
<evidence type="ECO:0000256" key="10">
    <source>
        <dbReference type="ARBA" id="ARBA00022915"/>
    </source>
</evidence>
<keyword evidence="12" id="KW-0170">Cobalt</keyword>
<organism evidence="16 17">
    <name type="scientific">Pseudonocardia ammonioxydans</name>
    <dbReference type="NCBI Taxonomy" id="260086"/>
    <lineage>
        <taxon>Bacteria</taxon>
        <taxon>Bacillati</taxon>
        <taxon>Actinomycetota</taxon>
        <taxon>Actinomycetes</taxon>
        <taxon>Pseudonocardiales</taxon>
        <taxon>Pseudonocardiaceae</taxon>
        <taxon>Pseudonocardia</taxon>
    </lineage>
</organism>
<evidence type="ECO:0000313" key="17">
    <source>
        <dbReference type="Proteomes" id="UP000199614"/>
    </source>
</evidence>
<evidence type="ECO:0000256" key="2">
    <source>
        <dbReference type="ARBA" id="ARBA00001947"/>
    </source>
</evidence>
<evidence type="ECO:0000256" key="4">
    <source>
        <dbReference type="ARBA" id="ARBA00011738"/>
    </source>
</evidence>
<dbReference type="InterPro" id="IPR010174">
    <property type="entry name" value="Succinyl-DAP_deSuclase_DapE"/>
</dbReference>
<reference evidence="16 17" key="1">
    <citation type="submission" date="2016-10" db="EMBL/GenBank/DDBJ databases">
        <authorList>
            <person name="de Groot N.N."/>
        </authorList>
    </citation>
    <scope>NUCLEOTIDE SEQUENCE [LARGE SCALE GENOMIC DNA]</scope>
    <source>
        <strain evidence="16 17">CGMCC 4.1877</strain>
    </source>
</reference>
<keyword evidence="11" id="KW-0457">Lysine biosynthesis</keyword>
<protein>
    <recommendedName>
        <fullName evidence="5 14">Succinyl-diaminopimelate desuccinylase</fullName>
        <ecNumber evidence="5 14">3.5.1.18</ecNumber>
    </recommendedName>
</protein>
<dbReference type="EC" id="3.5.1.18" evidence="5 14"/>
<accession>A0A1I4V2S4</accession>
<keyword evidence="6" id="KW-0028">Amino-acid biosynthesis</keyword>
<comment type="cofactor">
    <cofactor evidence="2">
        <name>Zn(2+)</name>
        <dbReference type="ChEBI" id="CHEBI:29105"/>
    </cofactor>
</comment>
<comment type="subunit">
    <text evidence="4">Homodimer.</text>
</comment>
<dbReference type="NCBIfam" id="TIGR01900">
    <property type="entry name" value="dapE-gram_pos"/>
    <property type="match status" value="1"/>
</dbReference>
<keyword evidence="8" id="KW-0378">Hydrolase</keyword>
<keyword evidence="7" id="KW-0479">Metal-binding</keyword>
<dbReference type="Gene3D" id="3.30.70.360">
    <property type="match status" value="1"/>
</dbReference>
<dbReference type="GO" id="GO:0006526">
    <property type="term" value="P:L-arginine biosynthetic process"/>
    <property type="evidence" value="ECO:0007669"/>
    <property type="project" value="TreeGrafter"/>
</dbReference>
<keyword evidence="17" id="KW-1185">Reference proteome</keyword>
<dbReference type="GO" id="GO:0019877">
    <property type="term" value="P:diaminopimelate biosynthetic process"/>
    <property type="evidence" value="ECO:0007669"/>
    <property type="project" value="UniProtKB-KW"/>
</dbReference>
<dbReference type="GO" id="GO:0009014">
    <property type="term" value="F:succinyl-diaminopimelate desuccinylase activity"/>
    <property type="evidence" value="ECO:0007669"/>
    <property type="project" value="UniProtKB-UniRule"/>
</dbReference>
<dbReference type="InterPro" id="IPR002933">
    <property type="entry name" value="Peptidase_M20"/>
</dbReference>
<evidence type="ECO:0000256" key="5">
    <source>
        <dbReference type="ARBA" id="ARBA00011921"/>
    </source>
</evidence>
<dbReference type="InterPro" id="IPR001261">
    <property type="entry name" value="ArgE/DapE_CS"/>
</dbReference>
<dbReference type="STRING" id="260086.SAMN05216207_1005142"/>
<evidence type="ECO:0000256" key="8">
    <source>
        <dbReference type="ARBA" id="ARBA00022801"/>
    </source>
</evidence>
<dbReference type="InterPro" id="IPR050072">
    <property type="entry name" value="Peptidase_M20A"/>
</dbReference>
<keyword evidence="10" id="KW-0220">Diaminopimelate biosynthesis</keyword>
<dbReference type="EMBL" id="FOUY01000005">
    <property type="protein sequence ID" value="SFM95537.1"/>
    <property type="molecule type" value="Genomic_DNA"/>
</dbReference>
<evidence type="ECO:0000256" key="14">
    <source>
        <dbReference type="NCBIfam" id="TIGR01900"/>
    </source>
</evidence>
<evidence type="ECO:0000256" key="9">
    <source>
        <dbReference type="ARBA" id="ARBA00022833"/>
    </source>
</evidence>
<dbReference type="GO" id="GO:0008777">
    <property type="term" value="F:acetylornithine deacetylase activity"/>
    <property type="evidence" value="ECO:0007669"/>
    <property type="project" value="TreeGrafter"/>
</dbReference>
<evidence type="ECO:0000256" key="13">
    <source>
        <dbReference type="ARBA" id="ARBA00051301"/>
    </source>
</evidence>
<dbReference type="PANTHER" id="PTHR43808:SF31">
    <property type="entry name" value="N-ACETYL-L-CITRULLINE DEACETYLASE"/>
    <property type="match status" value="1"/>
</dbReference>
<dbReference type="InterPro" id="IPR011650">
    <property type="entry name" value="Peptidase_M20_dimer"/>
</dbReference>
<dbReference type="Pfam" id="PF01546">
    <property type="entry name" value="Peptidase_M20"/>
    <property type="match status" value="1"/>
</dbReference>
<keyword evidence="9" id="KW-0862">Zinc</keyword>
<proteinExistence type="predicted"/>
<name>A0A1I4V2S4_PSUAM</name>